<dbReference type="GO" id="GO:0005975">
    <property type="term" value="P:carbohydrate metabolic process"/>
    <property type="evidence" value="ECO:0007669"/>
    <property type="project" value="InterPro"/>
</dbReference>
<evidence type="ECO:0000256" key="2">
    <source>
        <dbReference type="ARBA" id="ARBA00008871"/>
    </source>
</evidence>
<keyword evidence="5" id="KW-0378">Hydrolase</keyword>
<dbReference type="GO" id="GO:0004415">
    <property type="term" value="F:hyalurononglucosaminidase activity"/>
    <property type="evidence" value="ECO:0007669"/>
    <property type="project" value="UniProtKB-UniRule"/>
</dbReference>
<dbReference type="GO" id="GO:0030214">
    <property type="term" value="P:hyaluronan catabolic process"/>
    <property type="evidence" value="ECO:0007669"/>
    <property type="project" value="TreeGrafter"/>
</dbReference>
<dbReference type="GO" id="GO:0001669">
    <property type="term" value="C:acrosomal vesicle"/>
    <property type="evidence" value="ECO:0007669"/>
    <property type="project" value="TreeGrafter"/>
</dbReference>
<dbReference type="Proteomes" id="UP000694392">
    <property type="component" value="Unplaced"/>
</dbReference>
<dbReference type="Ensembl" id="ENSSPUT00000001813.1">
    <property type="protein sequence ID" value="ENSSPUP00000001718.1"/>
    <property type="gene ID" value="ENSSPUG00000001322.1"/>
</dbReference>
<comment type="similarity">
    <text evidence="2 5">Belongs to the glycosyl hydrolase 56 family.</text>
</comment>
<reference evidence="6" key="1">
    <citation type="submission" date="2025-05" db="UniProtKB">
        <authorList>
            <consortium name="Ensembl"/>
        </authorList>
    </citation>
    <scope>IDENTIFICATION</scope>
</reference>
<organism evidence="6 7">
    <name type="scientific">Sphenodon punctatus</name>
    <name type="common">Tuatara</name>
    <name type="synonym">Hatteria punctata</name>
    <dbReference type="NCBI Taxonomy" id="8508"/>
    <lineage>
        <taxon>Eukaryota</taxon>
        <taxon>Metazoa</taxon>
        <taxon>Chordata</taxon>
        <taxon>Craniata</taxon>
        <taxon>Vertebrata</taxon>
        <taxon>Euteleostomi</taxon>
        <taxon>Lepidosauria</taxon>
        <taxon>Sphenodontia</taxon>
        <taxon>Sphenodontidae</taxon>
        <taxon>Sphenodon</taxon>
    </lineage>
</organism>
<evidence type="ECO:0000313" key="6">
    <source>
        <dbReference type="Ensembl" id="ENSSPUP00000001707.1"/>
    </source>
</evidence>
<dbReference type="InterPro" id="IPR017853">
    <property type="entry name" value="GH"/>
</dbReference>
<dbReference type="GeneTree" id="ENSGT01020000230364"/>
<keyword evidence="7" id="KW-1185">Reference proteome</keyword>
<proteinExistence type="inferred from homology"/>
<sequence length="174" mass="19482">MKADLVHTLGESAALGAAGVVLWGNNSYSHSADSCRNLRKYITTTLGPYVVNVTMAAHMCSHQLCHGNGRCVRRQPGELRAFLHLAPQQWEGEPMLTNFLDMDGPAWELFQCHCYPRWMGARCNKQQWVEPIQNPDCPMVTQHQDTCLAAHDCSSAMGLGLCPHPDYEEKTELR</sequence>
<dbReference type="Ensembl" id="ENSSPUT00000001801.1">
    <property type="protein sequence ID" value="ENSSPUP00000001707.1"/>
    <property type="gene ID" value="ENSSPUG00000001322.1"/>
</dbReference>
<evidence type="ECO:0000313" key="7">
    <source>
        <dbReference type="Proteomes" id="UP000694392"/>
    </source>
</evidence>
<dbReference type="SUPFAM" id="SSF51445">
    <property type="entry name" value="(Trans)glycosidases"/>
    <property type="match status" value="1"/>
</dbReference>
<evidence type="ECO:0000256" key="3">
    <source>
        <dbReference type="ARBA" id="ARBA00023157"/>
    </source>
</evidence>
<protein>
    <recommendedName>
        <fullName evidence="5">Hyaluronidase</fullName>
        <ecNumber evidence="5">3.2.1.35</ecNumber>
    </recommendedName>
</protein>
<dbReference type="InterPro" id="IPR018155">
    <property type="entry name" value="Hyaluronidase"/>
</dbReference>
<dbReference type="AlphaFoldDB" id="A0A8D0L1Z5"/>
<evidence type="ECO:0000256" key="4">
    <source>
        <dbReference type="ARBA" id="ARBA00023295"/>
    </source>
</evidence>
<dbReference type="PANTHER" id="PTHR11769:SF19">
    <property type="entry name" value="HYALURONIDASE-3"/>
    <property type="match status" value="1"/>
</dbReference>
<dbReference type="EC" id="3.2.1.35" evidence="5"/>
<evidence type="ECO:0000256" key="5">
    <source>
        <dbReference type="RuleBase" id="RU610713"/>
    </source>
</evidence>
<dbReference type="Pfam" id="PF01630">
    <property type="entry name" value="Glyco_hydro_56"/>
    <property type="match status" value="1"/>
</dbReference>
<comment type="catalytic activity">
    <reaction evidence="1 5">
        <text>Random hydrolysis of (1-&gt;4)-linkages between N-acetyl-beta-D-glucosamine and D-glucuronate residues in hyaluronate.</text>
        <dbReference type="EC" id="3.2.1.35"/>
    </reaction>
</comment>
<dbReference type="InterPro" id="IPR013785">
    <property type="entry name" value="Aldolase_TIM"/>
</dbReference>
<dbReference type="Gene3D" id="3.20.20.70">
    <property type="entry name" value="Aldolase class I"/>
    <property type="match status" value="1"/>
</dbReference>
<accession>A0A8D0L1Z5</accession>
<dbReference type="PANTHER" id="PTHR11769">
    <property type="entry name" value="HYALURONIDASE"/>
    <property type="match status" value="1"/>
</dbReference>
<keyword evidence="3" id="KW-1015">Disulfide bond</keyword>
<evidence type="ECO:0000256" key="1">
    <source>
        <dbReference type="ARBA" id="ARBA00000251"/>
    </source>
</evidence>
<keyword evidence="4 5" id="KW-0326">Glycosidase</keyword>
<name>A0A8D0L1Z5_SPHPU</name>